<dbReference type="EMBL" id="CP035733">
    <property type="protein sequence ID" value="QGY80795.1"/>
    <property type="molecule type" value="Genomic_DNA"/>
</dbReference>
<accession>A0A6I6L4G5</accession>
<dbReference type="RefSeq" id="WP_158900363.1">
    <property type="nucleotide sequence ID" value="NZ_CP035733.1"/>
</dbReference>
<sequence length="286" mass="32226">MIDLIKERLNRYAAANPLEEENAVKEILQEIALYALWRSDFFDVALFQGGTSLRILHGLPRFSEDLDFLLRAPDPKFDWSPYLSGLIQVAAEFGVKLDAQPPARMDKAIHAALLKNDSVANQLDLSFAGQDRRKAIRIKLEIDVNPPLGSGEATSFLDFPLDYEVRHQDLQSNFALKIHALLCRGFLKGRDWFDFSWYVSRDIAPNLLLLRNALVQAGPWKGDETIPVDIAWLKAALSDAITKIDWKAAGDDVARFLRPAELRSADLWSERFFLAKVEKLTSSASG</sequence>
<protein>
    <submittedName>
        <fullName evidence="1">Nucleotidyl transferase AbiEii/AbiGii toxin family protein</fullName>
    </submittedName>
</protein>
<evidence type="ECO:0000313" key="1">
    <source>
        <dbReference type="EMBL" id="QGY80795.1"/>
    </source>
</evidence>
<dbReference type="OrthoDB" id="158131at2"/>
<dbReference type="AlphaFoldDB" id="A0A6I6L4G5"/>
<dbReference type="Gene3D" id="3.10.450.620">
    <property type="entry name" value="JHP933, nucleotidyltransferase-like core domain"/>
    <property type="match status" value="1"/>
</dbReference>
<keyword evidence="1" id="KW-0808">Transferase</keyword>
<organism evidence="1 2">
    <name type="scientific">Sphingorhabdus lacus</name>
    <dbReference type="NCBI Taxonomy" id="392610"/>
    <lineage>
        <taxon>Bacteria</taxon>
        <taxon>Pseudomonadati</taxon>
        <taxon>Pseudomonadota</taxon>
        <taxon>Alphaproteobacteria</taxon>
        <taxon>Sphingomonadales</taxon>
        <taxon>Sphingomonadaceae</taxon>
        <taxon>Sphingorhabdus</taxon>
    </lineage>
</organism>
<evidence type="ECO:0000313" key="2">
    <source>
        <dbReference type="Proteomes" id="UP000428803"/>
    </source>
</evidence>
<dbReference type="Proteomes" id="UP000428803">
    <property type="component" value="Chromosome"/>
</dbReference>
<keyword evidence="2" id="KW-1185">Reference proteome</keyword>
<dbReference type="InterPro" id="IPR014942">
    <property type="entry name" value="AbiEii"/>
</dbReference>
<reference evidence="2" key="1">
    <citation type="submission" date="2019-01" db="EMBL/GenBank/DDBJ databases">
        <title>Sphingorhabdus lacus sp.nov., isolated from an oligotrophic freshwater lake.</title>
        <authorList>
            <person name="Park M."/>
        </authorList>
    </citation>
    <scope>NUCLEOTIDE SEQUENCE [LARGE SCALE GENOMIC DNA]</scope>
    <source>
        <strain evidence="2">IMCC1753</strain>
    </source>
</reference>
<gene>
    <name evidence="1" type="ORF">EUU25_09290</name>
</gene>
<name>A0A6I6L4G5_9SPHN</name>
<dbReference type="Pfam" id="PF08843">
    <property type="entry name" value="AbiEii"/>
    <property type="match status" value="1"/>
</dbReference>
<dbReference type="KEGG" id="slaa:EUU25_09290"/>
<dbReference type="GO" id="GO:0016740">
    <property type="term" value="F:transferase activity"/>
    <property type="evidence" value="ECO:0007669"/>
    <property type="project" value="UniProtKB-KW"/>
</dbReference>
<proteinExistence type="predicted"/>